<dbReference type="Pfam" id="PF18766">
    <property type="entry name" value="SWI2_SNF2"/>
    <property type="match status" value="1"/>
</dbReference>
<dbReference type="Gene3D" id="3.40.50.300">
    <property type="entry name" value="P-loop containing nucleotide triphosphate hydrolases"/>
    <property type="match status" value="2"/>
</dbReference>
<dbReference type="PANTHER" id="PTHR30195">
    <property type="entry name" value="TYPE I SITE-SPECIFIC DEOXYRIBONUCLEASE PROTEIN SUBUNIT M AND R"/>
    <property type="match status" value="1"/>
</dbReference>
<dbReference type="Pfam" id="PF22679">
    <property type="entry name" value="T1R_D3-like"/>
    <property type="match status" value="1"/>
</dbReference>
<evidence type="ECO:0000256" key="5">
    <source>
        <dbReference type="ARBA" id="ARBA00022747"/>
    </source>
</evidence>
<evidence type="ECO:0000256" key="2">
    <source>
        <dbReference type="ARBA" id="ARBA00008598"/>
    </source>
</evidence>
<dbReference type="GO" id="GO:0003677">
    <property type="term" value="F:DNA binding"/>
    <property type="evidence" value="ECO:0007669"/>
    <property type="project" value="UniProtKB-KW"/>
</dbReference>
<dbReference type="GO" id="GO:0009307">
    <property type="term" value="P:DNA restriction-modification system"/>
    <property type="evidence" value="ECO:0007669"/>
    <property type="project" value="UniProtKB-KW"/>
</dbReference>
<evidence type="ECO:0000313" key="15">
    <source>
        <dbReference type="EMBL" id="VFK04000.1"/>
    </source>
</evidence>
<keyword evidence="4 10" id="KW-0547">Nucleotide-binding</keyword>
<evidence type="ECO:0000256" key="4">
    <source>
        <dbReference type="ARBA" id="ARBA00022741"/>
    </source>
</evidence>
<dbReference type="CDD" id="cd18800">
    <property type="entry name" value="SF2_C_EcoR124I-like"/>
    <property type="match status" value="1"/>
</dbReference>
<comment type="similarity">
    <text evidence="2 10">Belongs to the HsdR family.</text>
</comment>
<evidence type="ECO:0000256" key="10">
    <source>
        <dbReference type="RuleBase" id="RU364115"/>
    </source>
</evidence>
<dbReference type="EMBL" id="CAADFJ010000156">
    <property type="protein sequence ID" value="VFK04000.1"/>
    <property type="molecule type" value="Genomic_DNA"/>
</dbReference>
<accession>A0A450V4V7</accession>
<dbReference type="PROSITE" id="PS51192">
    <property type="entry name" value="HELICASE_ATP_BIND_1"/>
    <property type="match status" value="1"/>
</dbReference>
<evidence type="ECO:0000256" key="6">
    <source>
        <dbReference type="ARBA" id="ARBA00022759"/>
    </source>
</evidence>
<comment type="subunit">
    <text evidence="10">The type I restriction/modification system is composed of three polypeptides R, M and S.</text>
</comment>
<dbReference type="GO" id="GO:0005524">
    <property type="term" value="F:ATP binding"/>
    <property type="evidence" value="ECO:0007669"/>
    <property type="project" value="UniProtKB-KW"/>
</dbReference>
<dbReference type="SUPFAM" id="SSF52540">
    <property type="entry name" value="P-loop containing nucleoside triphosphate hydrolases"/>
    <property type="match status" value="1"/>
</dbReference>
<proteinExistence type="inferred from homology"/>
<dbReference type="NCBIfam" id="TIGR00348">
    <property type="entry name" value="hsdR"/>
    <property type="match status" value="1"/>
</dbReference>
<dbReference type="InterPro" id="IPR055180">
    <property type="entry name" value="HsdR_RecA-like_helicase_dom_2"/>
</dbReference>
<dbReference type="InterPro" id="IPR014001">
    <property type="entry name" value="Helicase_ATP-bd"/>
</dbReference>
<dbReference type="CDD" id="cd22332">
    <property type="entry name" value="HsdR_N"/>
    <property type="match status" value="1"/>
</dbReference>
<dbReference type="PANTHER" id="PTHR30195:SF15">
    <property type="entry name" value="TYPE I RESTRICTION ENZYME HINDI ENDONUCLEASE SUBUNIT"/>
    <property type="match status" value="1"/>
</dbReference>
<dbReference type="InterPro" id="IPR051268">
    <property type="entry name" value="Type-I_R_enzyme_R_subunit"/>
</dbReference>
<comment type="function">
    <text evidence="10">Subunit R is required for both nuclease and ATPase activities, but not for modification.</text>
</comment>
<dbReference type="CDD" id="cd18030">
    <property type="entry name" value="DEXHc_RE_I_HsdR"/>
    <property type="match status" value="1"/>
</dbReference>
<evidence type="ECO:0000256" key="9">
    <source>
        <dbReference type="ARBA" id="ARBA00023125"/>
    </source>
</evidence>
<keyword evidence="8 10" id="KW-0067">ATP-binding</keyword>
<dbReference type="InterPro" id="IPR007409">
    <property type="entry name" value="Restrct_endonuc_type1_HsdR_N"/>
</dbReference>
<dbReference type="Gene3D" id="3.90.1570.50">
    <property type="match status" value="1"/>
</dbReference>
<keyword evidence="5 10" id="KW-0680">Restriction system</keyword>
<dbReference type="EC" id="3.1.21.3" evidence="10"/>
<evidence type="ECO:0000313" key="14">
    <source>
        <dbReference type="EMBL" id="VFJ99963.1"/>
    </source>
</evidence>
<keyword evidence="3" id="KW-0540">Nuclease</keyword>
<sequence>MDSTRFDQAHLSQPPPVNQLAAFGFTYLTPEEALAARQGKIGNVLLEDILKKQLMHINRIPYKGDEYRFTEENIRVAIEKLKSVKYEGLCKTNETVYEQLTLGLSLEQLVEGHNRSFTLRYIDWQNWMRNVFHVAVQFPVTGQQGAETLQLGIVLFVNGIPLVVIECAPPHASIDRAIAQSIRNQQESCSPSPSNPNLSSQNLLNSNIFSYAQIVVATNEKITQFGTIGAPARFWSVWKEQDWKEGLGKDLKDSAPPDIISSREPSDGSLSSEELSSTNREMRIYDLCHPERLLEFIYKFTLFDNGIKKIARYHQYFAVKRILSRVRVPDAEGRRRRGGIVWHTQGSGKSLTMVMLARSLAEEPGIVNPRIVLVTDRKDLDEQIKDTFAACDMAPQRAKTGRDLLELVSEQKASIITTLVHKFDKALNIRKYQDDSIDIFMLIDESHRTQFGAFAARMRQMFPNACYLGFTGTPLMKKEKNNFAKFGGLIDCYTISEAIQDKAIVPLLYEGRHVEIHPDKPAIDVWFERHTRGLTDTAIAALKKRYARAEWLNKADKILYLQALDISRHFRSGWRDRGCKGQLVASSKAIALSYHRHLTEIGLVSSEIIISPPNNHTPLPQIHLSTGNSAPVSRENTLEETCREEVDGSAPASSDDVSRFWRKTIRHYGSEEEYNKQIINRFKHRDNPEILIVVDKLQTGFDAPRNTVLYITRTLRGHTLLQTIARVNRIHEDEHGRPKSFGLIVDYVGILGELDKALTQYSAFEGFDDEDLTSVLVSVHKEIGELPQRHTDLRALFTNDRGKFLSDEEIRRRLLYDEALQHAFRERLSRFYKTLDIALTNDTFLANTLSEEQSRYQYDCKRFEELKTIIDHRDHEPRIEEMLDTCIQANEAVQLHRPYPFPIAHFYRDPFLQEIEISRSTYKPSPAARAHTIAKAARATLAQHKECDPAFYDKFSNLIEQVIDDFKAKRLSDIECLERIARIHARVEKHEHKDIPTPLRGNDNAIAFYRVLKPYFAIPGTASDVPTDAPASHDTAAASEAAIMIDNIFQHHWKVRFWDDQDIIKQVINDIDDYFYDEVARVHGFHLSVPQMDKLLDKVMRVARYRIPAYSERKGP</sequence>
<dbReference type="EMBL" id="CAADFI010000175">
    <property type="protein sequence ID" value="VFJ99963.1"/>
    <property type="molecule type" value="Genomic_DNA"/>
</dbReference>
<reference evidence="13" key="1">
    <citation type="submission" date="2019-02" db="EMBL/GenBank/DDBJ databases">
        <authorList>
            <person name="Gruber-Vodicka R. H."/>
            <person name="Seah K. B. B."/>
        </authorList>
    </citation>
    <scope>NUCLEOTIDE SEQUENCE</scope>
    <source>
        <strain evidence="15">BECK_SA2B12</strain>
        <strain evidence="13">BECK_SA2B15</strain>
        <strain evidence="14">BECK_SA2B20</strain>
    </source>
</reference>
<evidence type="ECO:0000256" key="11">
    <source>
        <dbReference type="SAM" id="MobiDB-lite"/>
    </source>
</evidence>
<dbReference type="EMBL" id="CAADFG010000174">
    <property type="protein sequence ID" value="VFJ99854.1"/>
    <property type="molecule type" value="Genomic_DNA"/>
</dbReference>
<dbReference type="InterPro" id="IPR027417">
    <property type="entry name" value="P-loop_NTPase"/>
</dbReference>
<evidence type="ECO:0000256" key="1">
    <source>
        <dbReference type="ARBA" id="ARBA00000851"/>
    </source>
</evidence>
<dbReference type="AlphaFoldDB" id="A0A450V4V7"/>
<keyword evidence="6" id="KW-0255">Endonuclease</keyword>
<dbReference type="InterPro" id="IPR040980">
    <property type="entry name" value="SWI2_SNF2"/>
</dbReference>
<dbReference type="SMART" id="SM00487">
    <property type="entry name" value="DEXDc"/>
    <property type="match status" value="1"/>
</dbReference>
<evidence type="ECO:0000256" key="7">
    <source>
        <dbReference type="ARBA" id="ARBA00022801"/>
    </source>
</evidence>
<evidence type="ECO:0000256" key="3">
    <source>
        <dbReference type="ARBA" id="ARBA00022722"/>
    </source>
</evidence>
<protein>
    <recommendedName>
        <fullName evidence="10">Type I restriction enzyme endonuclease subunit</fullName>
        <shortName evidence="10">R protein</shortName>
        <ecNumber evidence="10">3.1.21.3</ecNumber>
    </recommendedName>
</protein>
<gene>
    <name evidence="13" type="ORF">BECKH772A_GA0070896_101743</name>
    <name evidence="14" type="ORF">BECKH772B_GA0070898_101752</name>
    <name evidence="15" type="ORF">BECKH772C_GA0070978_101563</name>
</gene>
<dbReference type="GO" id="GO:0009035">
    <property type="term" value="F:type I site-specific deoxyribonuclease activity"/>
    <property type="evidence" value="ECO:0007669"/>
    <property type="project" value="UniProtKB-EC"/>
</dbReference>
<feature type="region of interest" description="Disordered" evidence="11">
    <location>
        <begin position="248"/>
        <end position="275"/>
    </location>
</feature>
<dbReference type="InterPro" id="IPR004473">
    <property type="entry name" value="Restrct_endonuc_typeI_HsdR"/>
</dbReference>
<dbReference type="Pfam" id="PF04313">
    <property type="entry name" value="HSDR_N"/>
    <property type="match status" value="1"/>
</dbReference>
<evidence type="ECO:0000313" key="13">
    <source>
        <dbReference type="EMBL" id="VFJ99854.1"/>
    </source>
</evidence>
<comment type="catalytic activity">
    <reaction evidence="1 10">
        <text>Endonucleolytic cleavage of DNA to give random double-stranded fragments with terminal 5'-phosphates, ATP is simultaneously hydrolyzed.</text>
        <dbReference type="EC" id="3.1.21.3"/>
    </reaction>
</comment>
<keyword evidence="9 10" id="KW-0238">DNA-binding</keyword>
<evidence type="ECO:0000256" key="8">
    <source>
        <dbReference type="ARBA" id="ARBA00022840"/>
    </source>
</evidence>
<name>A0A450V4V7_9GAMM</name>
<keyword evidence="7 10" id="KW-0378">Hydrolase</keyword>
<evidence type="ECO:0000259" key="12">
    <source>
        <dbReference type="PROSITE" id="PS51192"/>
    </source>
</evidence>
<organism evidence="13">
    <name type="scientific">Candidatus Kentrum eta</name>
    <dbReference type="NCBI Taxonomy" id="2126337"/>
    <lineage>
        <taxon>Bacteria</taxon>
        <taxon>Pseudomonadati</taxon>
        <taxon>Pseudomonadota</taxon>
        <taxon>Gammaproteobacteria</taxon>
        <taxon>Candidatus Kentrum</taxon>
    </lineage>
</organism>
<feature type="domain" description="Helicase ATP-binding" evidence="12">
    <location>
        <begin position="330"/>
        <end position="492"/>
    </location>
</feature>